<dbReference type="Proteomes" id="UP000192257">
    <property type="component" value="Unassembled WGS sequence"/>
</dbReference>
<evidence type="ECO:0000313" key="3">
    <source>
        <dbReference type="EMBL" id="ORC83786.1"/>
    </source>
</evidence>
<feature type="compositionally biased region" description="Basic and acidic residues" evidence="1">
    <location>
        <begin position="253"/>
        <end position="269"/>
    </location>
</feature>
<keyword evidence="4" id="KW-1185">Reference proteome</keyword>
<evidence type="ECO:0000256" key="1">
    <source>
        <dbReference type="SAM" id="MobiDB-lite"/>
    </source>
</evidence>
<reference evidence="3 4" key="1">
    <citation type="submission" date="2017-03" db="EMBL/GenBank/DDBJ databases">
        <title>An alternative strategy for trypanosome survival in the mammalian bloodstream revealed through genome and transcriptome analysis of the ubiquitous bovine parasite Trypanosoma (Megatrypanum) theileri.</title>
        <authorList>
            <person name="Kelly S."/>
            <person name="Ivens A."/>
            <person name="Mott A."/>
            <person name="O'Neill E."/>
            <person name="Emms D."/>
            <person name="Macleod O."/>
            <person name="Voorheis P."/>
            <person name="Matthews J."/>
            <person name="Matthews K."/>
            <person name="Carrington M."/>
        </authorList>
    </citation>
    <scope>NUCLEOTIDE SEQUENCE [LARGE SCALE GENOMIC DNA]</scope>
    <source>
        <strain evidence="3">Edinburgh</strain>
    </source>
</reference>
<sequence>MMMMRRVLCVLAVVLCCSCGYTMTAAAQNSLPEGRGAQGGAVNNNRGIYHPGVSDLDVIYDVLKLNKTEVQLQQKELSEKRRAAAKGPKLDVTLQMKADGLGAGGVDSECRTGTTDTHGKCSGTEVPRTGENEKKGWDVSNEDITERDNTKKRYYHPGVSDLDAIYHVLNLTKDDIKRERDADVARQSGSVRQVTVGAGHVTGTGSKPGGTLQTKEEDVHHHGTSLGEGQLETQNRHERQELGDPESALQQTKDTRENENLVQEDREVARPSVPAVGEPESIPVVTTSKDPSPTEGAESHSAPEGTPESERTENPPTGEHSTEEVDTNQTNPQSQSESTPTTSQETNTTTPPSTENTTTEAPTETPSPVPNPEINTFASTVQKNKGNVDSSLSPVWMRTAAPLLIVAVLFSATVY</sequence>
<dbReference type="VEuPathDB" id="TriTrypDB:TM35_000571140"/>
<comment type="caution">
    <text evidence="3">The sequence shown here is derived from an EMBL/GenBank/DDBJ whole genome shotgun (WGS) entry which is preliminary data.</text>
</comment>
<dbReference type="GeneID" id="39990633"/>
<evidence type="ECO:0008006" key="5">
    <source>
        <dbReference type="Google" id="ProtNLM"/>
    </source>
</evidence>
<name>A0A1X0NGF2_9TRYP</name>
<organism evidence="3 4">
    <name type="scientific">Trypanosoma theileri</name>
    <dbReference type="NCBI Taxonomy" id="67003"/>
    <lineage>
        <taxon>Eukaryota</taxon>
        <taxon>Discoba</taxon>
        <taxon>Euglenozoa</taxon>
        <taxon>Kinetoplastea</taxon>
        <taxon>Metakinetoplastina</taxon>
        <taxon>Trypanosomatida</taxon>
        <taxon>Trypanosomatidae</taxon>
        <taxon>Trypanosoma</taxon>
    </lineage>
</organism>
<gene>
    <name evidence="3" type="ORF">TM35_000571140</name>
</gene>
<dbReference type="AlphaFoldDB" id="A0A1X0NGF2"/>
<feature type="signal peptide" evidence="2">
    <location>
        <begin position="1"/>
        <end position="27"/>
    </location>
</feature>
<evidence type="ECO:0000256" key="2">
    <source>
        <dbReference type="SAM" id="SignalP"/>
    </source>
</evidence>
<accession>A0A1X0NGF2</accession>
<dbReference type="RefSeq" id="XP_028877852.1">
    <property type="nucleotide sequence ID" value="XM_029030853.1"/>
</dbReference>
<feature type="region of interest" description="Disordered" evidence="1">
    <location>
        <begin position="180"/>
        <end position="375"/>
    </location>
</feature>
<dbReference type="EMBL" id="NBCO01000057">
    <property type="protein sequence ID" value="ORC83786.1"/>
    <property type="molecule type" value="Genomic_DNA"/>
</dbReference>
<evidence type="ECO:0000313" key="4">
    <source>
        <dbReference type="Proteomes" id="UP000192257"/>
    </source>
</evidence>
<keyword evidence="2" id="KW-0732">Signal</keyword>
<feature type="compositionally biased region" description="Low complexity" evidence="1">
    <location>
        <begin position="327"/>
        <end position="364"/>
    </location>
</feature>
<proteinExistence type="predicted"/>
<feature type="region of interest" description="Disordered" evidence="1">
    <location>
        <begin position="109"/>
        <end position="136"/>
    </location>
</feature>
<protein>
    <recommendedName>
        <fullName evidence="5">Mucin-associated surface protein (MASP)</fullName>
    </recommendedName>
</protein>
<feature type="chain" id="PRO_5012394109" description="Mucin-associated surface protein (MASP)" evidence="2">
    <location>
        <begin position="28"/>
        <end position="415"/>
    </location>
</feature>